<evidence type="ECO:0000313" key="3">
    <source>
        <dbReference type="Proteomes" id="UP000184364"/>
    </source>
</evidence>
<dbReference type="Gene3D" id="3.10.450.50">
    <property type="match status" value="1"/>
</dbReference>
<feature type="signal peptide" evidence="1">
    <location>
        <begin position="1"/>
        <end position="19"/>
    </location>
</feature>
<dbReference type="SUPFAM" id="SSF54427">
    <property type="entry name" value="NTF2-like"/>
    <property type="match status" value="1"/>
</dbReference>
<dbReference type="Pfam" id="PF12893">
    <property type="entry name" value="Lumazine_bd_2"/>
    <property type="match status" value="1"/>
</dbReference>
<keyword evidence="3" id="KW-1185">Reference proteome</keyword>
<dbReference type="InterPro" id="IPR039437">
    <property type="entry name" value="FrzH/put_lumazine-bd"/>
</dbReference>
<dbReference type="AlphaFoldDB" id="A0A1M6PQ82"/>
<name>A0A1M6PQ82_9FLAO</name>
<evidence type="ECO:0000256" key="1">
    <source>
        <dbReference type="SAM" id="SignalP"/>
    </source>
</evidence>
<keyword evidence="1" id="KW-0732">Signal</keyword>
<dbReference type="Proteomes" id="UP000184364">
    <property type="component" value="Unassembled WGS sequence"/>
</dbReference>
<reference evidence="3" key="1">
    <citation type="submission" date="2016-11" db="EMBL/GenBank/DDBJ databases">
        <authorList>
            <person name="Varghese N."/>
            <person name="Submissions S."/>
        </authorList>
    </citation>
    <scope>NUCLEOTIDE SEQUENCE [LARGE SCALE GENOMIC DNA]</scope>
    <source>
        <strain evidence="3">DSM 26899</strain>
    </source>
</reference>
<protein>
    <submittedName>
        <fullName evidence="2">Putative lumazine-binding</fullName>
    </submittedName>
</protein>
<organism evidence="2 3">
    <name type="scientific">Chryseobacterium polytrichastri</name>
    <dbReference type="NCBI Taxonomy" id="1302687"/>
    <lineage>
        <taxon>Bacteria</taxon>
        <taxon>Pseudomonadati</taxon>
        <taxon>Bacteroidota</taxon>
        <taxon>Flavobacteriia</taxon>
        <taxon>Flavobacteriales</taxon>
        <taxon>Weeksellaceae</taxon>
        <taxon>Chryseobacterium group</taxon>
        <taxon>Chryseobacterium</taxon>
    </lineage>
</organism>
<accession>A0A1M6PQ82</accession>
<proteinExistence type="predicted"/>
<dbReference type="EMBL" id="FRAV01000001">
    <property type="protein sequence ID" value="SHK10087.1"/>
    <property type="molecule type" value="Genomic_DNA"/>
</dbReference>
<dbReference type="RefSeq" id="WP_073289873.1">
    <property type="nucleotide sequence ID" value="NZ_FRAV01000001.1"/>
</dbReference>
<dbReference type="OrthoDB" id="8445243at2"/>
<sequence length="142" mass="16270">MKKLFLLFYLFTGSLVISAQQRQSDKQLIRKVLTNYIEGRNNGDTARLSSAFHPQADLRSRDEKTGKLMIWPIADYINRFTPGAKINCTGKIISINIAGNAAQAKIKLYYPDKTYADYFNLLKIDEKWVIASKIFSIYPARQ</sequence>
<gene>
    <name evidence="2" type="ORF">SAMN05444267_100179</name>
</gene>
<evidence type="ECO:0000313" key="2">
    <source>
        <dbReference type="EMBL" id="SHK10087.1"/>
    </source>
</evidence>
<dbReference type="STRING" id="1302687.SAMN05444267_100179"/>
<feature type="chain" id="PRO_5009920137" evidence="1">
    <location>
        <begin position="20"/>
        <end position="142"/>
    </location>
</feature>
<dbReference type="InterPro" id="IPR032710">
    <property type="entry name" value="NTF2-like_dom_sf"/>
</dbReference>